<dbReference type="GO" id="GO:0016491">
    <property type="term" value="F:oxidoreductase activity"/>
    <property type="evidence" value="ECO:0007669"/>
    <property type="project" value="UniProtKB-KW"/>
</dbReference>
<keyword evidence="9" id="KW-0560">Oxidoreductase</keyword>
<sequence length="1316" mass="144206">MAPQQDKTSTEASTAVTLTINDHTYTVGPEVPSGTRLVDFLRHKIQLVGTKTLCREGGCGLCTVVATVPDHETPGRTKTISVQACQALLYSCHGWSISTIEHLGSRYDGYHQLQKALHGFYGTQCGYCSPGMIMTMYGQMSTSGTLTAAQVEKSLDGNICRCTGYRPILDAFKSLAVDGDPALKERLTDIEEAYKDGCHKTGECKGKCGRKQPGGMCTRSSKLATRPSLVPVLNGPFLTVDSVRWYHPVTLQGIYNALQTLGRNEKFRLVVGNTGQGVFKNDGPYTAYIATSGIKELYTVNNQSPLELGANVSLTRAIEVFQHLATSDPGYLYLKTLADHWQVVANVSVRNAGCWAGNLMMKHTHPGFQSDIFLTLLAADAELTIGNSSDASITHVNLEQFLKTDMSRKVILSISLPPATANTKLRTFKITPRAVNAHAYVNACFKMELNAGDGFKVLTKPTLLLGGINPQFIHAAKTENFLLNKKVSDVKTLLDAAKIMEREIIPDSHPQDASPEYRKSLAVSLFYKTVVGFLGEKVSPRFQSAGPNIVRPLSSGRQSFDMNQETWPVGEPVPKLESAIQISGEAAYLDDIPYHPNELHGAFVHTTVANAKLKSVDTTEAMKVAGVVTFVNASDIPGTNSFVVNAGPFPDPIFVQDRVKYAGQPIGLVVAKDRDTAYHAAKLVIVEYEDVKKPILTIKDALKAGKKHTSMNFITNTREPYTLGNAEEALKTAAHTLTGELSQGSQYHFNMEPHSARVVPTEDGYDVYSTTQWPTETQATTAQVLGIATNSINVSVRRIGGGYGSKISRQHIVSTAAAVAARKVKQPVRVVTDLTTNMTYAGWREPFLSKYEVGFDGNGKIEGAKIELIADTGHVSNESAVSFLFGAVQNAYYIPNLTFTPSMVNTDTAANTYCRTPGHVEAVATIENIMEHIASYLKVDKMQVRLNNMVAPGVPRMFVPPHQKNVVKDEILPLLTTQASIVQRQREVDDFNKNNKWKKRGLSILPMWYGFDYPSMFRYGIQVTIYEHDGTVAISHGGIEMGQGINTKVAQVAAYVLGIPLENIVVKASDTMVGANSMVTGGSFGTDLCAHGVRVACTSLRQRLDVVKEKMKKETGKDPTWLQLVKKCHAEDVDLSQRYWTAGKEHPERYDIWGAAALELEIDVLTGVFVIRRADIIEDSGRSMSPYIDIGQVEGAFIMGIGFYTSEMVKYDPNTGQKLSNGTWEYKPPMALDIPADFRITLLPNAKNPYGVLGSKATGEPPLCLSYAVVTALRQAITAFRQENGDSSWFQMDTPITVEKVHQWCGVNTSQFQLYE</sequence>
<dbReference type="InterPro" id="IPR000674">
    <property type="entry name" value="Ald_Oxase/Xan_DH_a/b"/>
</dbReference>
<feature type="binding site" evidence="16">
    <location>
        <position position="915"/>
    </location>
    <ligand>
        <name>Mo-molybdopterin</name>
        <dbReference type="ChEBI" id="CHEBI:71302"/>
    </ligand>
    <ligandPart>
        <name>Mo</name>
        <dbReference type="ChEBI" id="CHEBI:28685"/>
    </ligandPart>
</feature>
<dbReference type="Gene3D" id="3.30.390.50">
    <property type="entry name" value="CO dehydrogenase flavoprotein, C-terminal domain"/>
    <property type="match status" value="1"/>
</dbReference>
<dbReference type="GO" id="GO:0005777">
    <property type="term" value="C:peroxisome"/>
    <property type="evidence" value="ECO:0007669"/>
    <property type="project" value="UniProtKB-SubCell"/>
</dbReference>
<dbReference type="FunFam" id="3.30.365.10:FF:000002">
    <property type="entry name" value="Xanthine dehydrogenase oxidase"/>
    <property type="match status" value="1"/>
</dbReference>
<comment type="cofactor">
    <cofactor evidence="1 15">
        <name>FAD</name>
        <dbReference type="ChEBI" id="CHEBI:57692"/>
    </cofactor>
</comment>
<evidence type="ECO:0000313" key="19">
    <source>
        <dbReference type="EMBL" id="KAK8722891.1"/>
    </source>
</evidence>
<keyword evidence="20" id="KW-1185">Reference proteome</keyword>
<dbReference type="SUPFAM" id="SSF47741">
    <property type="entry name" value="CO dehydrogenase ISP C-domain like"/>
    <property type="match status" value="1"/>
</dbReference>
<dbReference type="Gene3D" id="3.90.1170.50">
    <property type="entry name" value="Aldehyde oxidase/xanthine dehydrogenase, a/b hammerhead"/>
    <property type="match status" value="1"/>
</dbReference>
<dbReference type="CDD" id="cd00207">
    <property type="entry name" value="fer2"/>
    <property type="match status" value="1"/>
</dbReference>
<evidence type="ECO:0000256" key="5">
    <source>
        <dbReference type="ARBA" id="ARBA00022630"/>
    </source>
</evidence>
<evidence type="ECO:0000256" key="11">
    <source>
        <dbReference type="ARBA" id="ARBA00023014"/>
    </source>
</evidence>
<evidence type="ECO:0000256" key="1">
    <source>
        <dbReference type="ARBA" id="ARBA00001974"/>
    </source>
</evidence>
<feature type="binding site" evidence="15">
    <location>
        <position position="429"/>
    </location>
    <ligand>
        <name>FAD</name>
        <dbReference type="ChEBI" id="CHEBI:57692"/>
    </ligand>
</feature>
<dbReference type="Pfam" id="PF01799">
    <property type="entry name" value="Fer2_2"/>
    <property type="match status" value="1"/>
</dbReference>
<feature type="domain" description="FAD-binding PCMH-type" evidence="18">
    <location>
        <begin position="238"/>
        <end position="421"/>
    </location>
</feature>
<reference evidence="19 20" key="1">
    <citation type="journal article" date="2024" name="BMC Genomics">
        <title>Genome assembly of redclaw crayfish (Cherax quadricarinatus) provides insights into its immune adaptation and hypoxia tolerance.</title>
        <authorList>
            <person name="Liu Z."/>
            <person name="Zheng J."/>
            <person name="Li H."/>
            <person name="Fang K."/>
            <person name="Wang S."/>
            <person name="He J."/>
            <person name="Zhou D."/>
            <person name="Weng S."/>
            <person name="Chi M."/>
            <person name="Gu Z."/>
            <person name="He J."/>
            <person name="Li F."/>
            <person name="Wang M."/>
        </authorList>
    </citation>
    <scope>NUCLEOTIDE SEQUENCE [LARGE SCALE GENOMIC DNA]</scope>
    <source>
        <strain evidence="19">ZL_2023a</strain>
    </source>
</reference>
<evidence type="ECO:0000259" key="17">
    <source>
        <dbReference type="PROSITE" id="PS51085"/>
    </source>
</evidence>
<dbReference type="FunFam" id="3.30.365.10:FF:000001">
    <property type="entry name" value="Xanthine dehydrogenase oxidase"/>
    <property type="match status" value="1"/>
</dbReference>
<dbReference type="InterPro" id="IPR016166">
    <property type="entry name" value="FAD-bd_PCMH"/>
</dbReference>
<evidence type="ECO:0000256" key="15">
    <source>
        <dbReference type="PIRSR" id="PIRSR000127-2"/>
    </source>
</evidence>
<reference evidence="19" key="2">
    <citation type="submission" date="2024-01" db="EMBL/GenBank/DDBJ databases">
        <authorList>
            <person name="He J."/>
            <person name="Wang M."/>
            <person name="Zheng J."/>
            <person name="Liu Z."/>
        </authorList>
    </citation>
    <scope>NUCLEOTIDE SEQUENCE</scope>
    <source>
        <strain evidence="19">ZL_2023a</strain>
        <tissue evidence="19">Muscle</tissue>
    </source>
</reference>
<dbReference type="GO" id="GO:0071949">
    <property type="term" value="F:FAD binding"/>
    <property type="evidence" value="ECO:0007669"/>
    <property type="project" value="InterPro"/>
</dbReference>
<feature type="binding site" evidence="16">
    <location>
        <position position="85"/>
    </location>
    <ligand>
        <name>[2Fe-2S] cluster</name>
        <dbReference type="ChEBI" id="CHEBI:190135"/>
        <label>1</label>
    </ligand>
</feature>
<comment type="cofactor">
    <cofactor evidence="13">
        <name>[2Fe-2S] cluster</name>
        <dbReference type="ChEBI" id="CHEBI:190135"/>
    </cofactor>
</comment>
<accession>A0AAW0W129</accession>
<dbReference type="SUPFAM" id="SSF54665">
    <property type="entry name" value="CO dehydrogenase molybdoprotein N-domain-like"/>
    <property type="match status" value="1"/>
</dbReference>
<dbReference type="SMART" id="SM01092">
    <property type="entry name" value="CO_deh_flav_C"/>
    <property type="match status" value="1"/>
</dbReference>
<dbReference type="InterPro" id="IPR046867">
    <property type="entry name" value="AldOxase/xan_DH_MoCoBD2"/>
</dbReference>
<dbReference type="InterPro" id="IPR036318">
    <property type="entry name" value="FAD-bd_PCMH-like_sf"/>
</dbReference>
<evidence type="ECO:0000313" key="20">
    <source>
        <dbReference type="Proteomes" id="UP001445076"/>
    </source>
</evidence>
<comment type="cofactor">
    <cofactor evidence="16">
        <name>[2Fe-2S] cluster</name>
        <dbReference type="ChEBI" id="CHEBI:190135"/>
    </cofactor>
    <text evidence="16">Binds 2 [2Fe-2S] clusters.</text>
</comment>
<feature type="binding site" evidence="16">
    <location>
        <position position="125"/>
    </location>
    <ligand>
        <name>[2Fe-2S] cluster</name>
        <dbReference type="ChEBI" id="CHEBI:190135"/>
        <label>2</label>
    </ligand>
</feature>
<proteinExistence type="inferred from homology"/>
<organism evidence="19 20">
    <name type="scientific">Cherax quadricarinatus</name>
    <name type="common">Australian red claw crayfish</name>
    <dbReference type="NCBI Taxonomy" id="27406"/>
    <lineage>
        <taxon>Eukaryota</taxon>
        <taxon>Metazoa</taxon>
        <taxon>Ecdysozoa</taxon>
        <taxon>Arthropoda</taxon>
        <taxon>Crustacea</taxon>
        <taxon>Multicrustacea</taxon>
        <taxon>Malacostraca</taxon>
        <taxon>Eumalacostraca</taxon>
        <taxon>Eucarida</taxon>
        <taxon>Decapoda</taxon>
        <taxon>Pleocyemata</taxon>
        <taxon>Astacidea</taxon>
        <taxon>Parastacoidea</taxon>
        <taxon>Parastacidae</taxon>
        <taxon>Cherax</taxon>
    </lineage>
</organism>
<dbReference type="GO" id="GO:0051537">
    <property type="term" value="F:2 iron, 2 sulfur cluster binding"/>
    <property type="evidence" value="ECO:0007669"/>
    <property type="project" value="UniProtKB-KW"/>
</dbReference>
<keyword evidence="12" id="KW-0576">Peroxisome</keyword>
<feature type="binding site" evidence="16">
    <location>
        <position position="128"/>
    </location>
    <ligand>
        <name>[2Fe-2S] cluster</name>
        <dbReference type="ChEBI" id="CHEBI:190135"/>
        <label>2</label>
    </ligand>
</feature>
<comment type="cofactor">
    <cofactor evidence="16">
        <name>Mo-molybdopterin</name>
        <dbReference type="ChEBI" id="CHEBI:71302"/>
    </cofactor>
    <text evidence="16">Binds 1 Mo-molybdopterin (Mo-MPT) cofactor per subunit.</text>
</comment>
<dbReference type="SMART" id="SM01008">
    <property type="entry name" value="Ald_Xan_dh_C"/>
    <property type="match status" value="1"/>
</dbReference>
<dbReference type="Proteomes" id="UP001445076">
    <property type="component" value="Unassembled WGS sequence"/>
</dbReference>
<dbReference type="SUPFAM" id="SSF55447">
    <property type="entry name" value="CO dehydrogenase flavoprotein C-terminal domain-like"/>
    <property type="match status" value="1"/>
</dbReference>
<gene>
    <name evidence="19" type="ORF">OTU49_012107</name>
</gene>
<dbReference type="Pfam" id="PF02738">
    <property type="entry name" value="MoCoBD_1"/>
    <property type="match status" value="1"/>
</dbReference>
<feature type="binding site" evidence="16">
    <location>
        <position position="1082"/>
    </location>
    <ligand>
        <name>Mo-molybdopterin</name>
        <dbReference type="ChEBI" id="CHEBI:71302"/>
    </ligand>
    <ligandPart>
        <name>Mo</name>
        <dbReference type="ChEBI" id="CHEBI:28685"/>
    </ligandPart>
</feature>
<evidence type="ECO:0000256" key="16">
    <source>
        <dbReference type="PIRSR" id="PIRSR000127-3"/>
    </source>
</evidence>
<dbReference type="Gene3D" id="1.10.150.120">
    <property type="entry name" value="[2Fe-2S]-binding domain"/>
    <property type="match status" value="1"/>
</dbReference>
<protein>
    <recommendedName>
        <fullName evidence="21">Aldehyde oxidase</fullName>
    </recommendedName>
</protein>
<feature type="binding site" evidence="16">
    <location>
        <position position="62"/>
    </location>
    <ligand>
        <name>[2Fe-2S] cluster</name>
        <dbReference type="ChEBI" id="CHEBI:190135"/>
        <label>1</label>
    </ligand>
</feature>
<dbReference type="PROSITE" id="PS51085">
    <property type="entry name" value="2FE2S_FER_2"/>
    <property type="match status" value="1"/>
</dbReference>
<evidence type="ECO:0000256" key="4">
    <source>
        <dbReference type="ARBA" id="ARBA00022505"/>
    </source>
</evidence>
<dbReference type="InterPro" id="IPR036856">
    <property type="entry name" value="Ald_Oxase/Xan_DH_a/b_sf"/>
</dbReference>
<dbReference type="SUPFAM" id="SSF54292">
    <property type="entry name" value="2Fe-2S ferredoxin-like"/>
    <property type="match status" value="1"/>
</dbReference>
<dbReference type="InterPro" id="IPR016208">
    <property type="entry name" value="Ald_Oxase/xanthine_DH-like"/>
</dbReference>
<dbReference type="EMBL" id="JARKIK010000093">
    <property type="protein sequence ID" value="KAK8722891.1"/>
    <property type="molecule type" value="Genomic_DNA"/>
</dbReference>
<feature type="binding site" evidence="16">
    <location>
        <position position="59"/>
    </location>
    <ligand>
        <name>[2Fe-2S] cluster</name>
        <dbReference type="ChEBI" id="CHEBI:190135"/>
        <label>1</label>
    </ligand>
</feature>
<evidence type="ECO:0000256" key="10">
    <source>
        <dbReference type="ARBA" id="ARBA00023004"/>
    </source>
</evidence>
<feature type="binding site" evidence="16">
    <location>
        <position position="772"/>
    </location>
    <ligand>
        <name>Mo-molybdopterin</name>
        <dbReference type="ChEBI" id="CHEBI:71302"/>
    </ligand>
    <ligandPart>
        <name>Mo</name>
        <dbReference type="ChEBI" id="CHEBI:28685"/>
    </ligandPart>
</feature>
<evidence type="ECO:0000256" key="8">
    <source>
        <dbReference type="ARBA" id="ARBA00022827"/>
    </source>
</evidence>
<dbReference type="FunFam" id="3.30.465.10:FF:000013">
    <property type="entry name" value="Aldehyde oxidase"/>
    <property type="match status" value="1"/>
</dbReference>
<dbReference type="InterPro" id="IPR037165">
    <property type="entry name" value="AldOxase/xan_DH_Mopterin-bd_sf"/>
</dbReference>
<dbReference type="InterPro" id="IPR008274">
    <property type="entry name" value="AldOxase/xan_DH_MoCoBD1"/>
</dbReference>
<dbReference type="Pfam" id="PF20256">
    <property type="entry name" value="MoCoBD_2"/>
    <property type="match status" value="1"/>
</dbReference>
<dbReference type="PANTHER" id="PTHR11908:SF132">
    <property type="entry name" value="ALDEHYDE OXIDASE 1-RELATED"/>
    <property type="match status" value="1"/>
</dbReference>
<dbReference type="InterPro" id="IPR036683">
    <property type="entry name" value="CO_DH_flav_C_dom_sf"/>
</dbReference>
<keyword evidence="8 15" id="KW-0274">FAD</keyword>
<evidence type="ECO:0000256" key="6">
    <source>
        <dbReference type="ARBA" id="ARBA00022714"/>
    </source>
</evidence>
<keyword evidence="5" id="KW-0285">Flavoprotein</keyword>
<dbReference type="Gene3D" id="3.30.365.10">
    <property type="entry name" value="Aldehyde oxidase/xanthine dehydrogenase, molybdopterin binding domain"/>
    <property type="match status" value="4"/>
</dbReference>
<dbReference type="InterPro" id="IPR001041">
    <property type="entry name" value="2Fe-2S_ferredoxin-type"/>
</dbReference>
<dbReference type="PROSITE" id="PS00197">
    <property type="entry name" value="2FE2S_FER_1"/>
    <property type="match status" value="1"/>
</dbReference>
<evidence type="ECO:0000256" key="3">
    <source>
        <dbReference type="ARBA" id="ARBA00006849"/>
    </source>
</evidence>
<feature type="domain" description="2Fe-2S ferredoxin-type" evidence="17">
    <location>
        <begin position="14"/>
        <end position="103"/>
    </location>
</feature>
<dbReference type="InterPro" id="IPR016169">
    <property type="entry name" value="FAD-bd_PCMH_sub2"/>
</dbReference>
<evidence type="ECO:0000256" key="2">
    <source>
        <dbReference type="ARBA" id="ARBA00004275"/>
    </source>
</evidence>
<dbReference type="PIRSF" id="PIRSF000127">
    <property type="entry name" value="Xanthine_DH"/>
    <property type="match status" value="1"/>
</dbReference>
<dbReference type="Gene3D" id="3.10.20.30">
    <property type="match status" value="1"/>
</dbReference>
<evidence type="ECO:0000256" key="7">
    <source>
        <dbReference type="ARBA" id="ARBA00022723"/>
    </source>
</evidence>
<comment type="similarity">
    <text evidence="3">Belongs to the xanthine dehydrogenase family.</text>
</comment>
<dbReference type="PANTHER" id="PTHR11908">
    <property type="entry name" value="XANTHINE DEHYDROGENASE"/>
    <property type="match status" value="1"/>
</dbReference>
<dbReference type="EMBL" id="JARKIK010000093">
    <property type="protein sequence ID" value="KAK8722893.1"/>
    <property type="molecule type" value="Genomic_DNA"/>
</dbReference>
<dbReference type="SUPFAM" id="SSF56003">
    <property type="entry name" value="Molybdenum cofactor-binding domain"/>
    <property type="match status" value="1"/>
</dbReference>
<comment type="caution">
    <text evidence="19">The sequence shown here is derived from an EMBL/GenBank/DDBJ whole genome shotgun (WGS) entry which is preliminary data.</text>
</comment>
<keyword evidence="10 16" id="KW-0408">Iron</keyword>
<dbReference type="Pfam" id="PF00111">
    <property type="entry name" value="Fer2"/>
    <property type="match status" value="1"/>
</dbReference>
<keyword evidence="7 16" id="KW-0479">Metal-binding</keyword>
<evidence type="ECO:0008006" key="21">
    <source>
        <dbReference type="Google" id="ProtNLM"/>
    </source>
</evidence>
<feature type="binding site" evidence="16">
    <location>
        <position position="54"/>
    </location>
    <ligand>
        <name>[2Fe-2S] cluster</name>
        <dbReference type="ChEBI" id="CHEBI:190135"/>
        <label>1</label>
    </ligand>
</feature>
<dbReference type="InterPro" id="IPR006058">
    <property type="entry name" value="2Fe2S_fd_BS"/>
</dbReference>
<dbReference type="InterPro" id="IPR036884">
    <property type="entry name" value="2Fe-2S-bd_dom_sf"/>
</dbReference>
<evidence type="ECO:0000256" key="12">
    <source>
        <dbReference type="ARBA" id="ARBA00023140"/>
    </source>
</evidence>
<feature type="active site" description="Proton acceptor" evidence="14">
    <location>
        <position position="1260"/>
    </location>
</feature>
<feature type="binding site" evidence="16">
    <location>
        <position position="160"/>
    </location>
    <ligand>
        <name>[2Fe-2S] cluster</name>
        <dbReference type="ChEBI" id="CHEBI:190135"/>
        <label>2</label>
    </ligand>
</feature>
<evidence type="ECO:0000256" key="14">
    <source>
        <dbReference type="PIRSR" id="PIRSR000127-1"/>
    </source>
</evidence>
<keyword evidence="4 16" id="KW-0500">Molybdenum</keyword>
<dbReference type="PROSITE" id="PS51387">
    <property type="entry name" value="FAD_PCMH"/>
    <property type="match status" value="1"/>
</dbReference>
<dbReference type="InterPro" id="IPR036010">
    <property type="entry name" value="2Fe-2S_ferredoxin-like_sf"/>
</dbReference>
<keyword evidence="6 16" id="KW-0001">2Fe-2S</keyword>
<dbReference type="InterPro" id="IPR002888">
    <property type="entry name" value="2Fe-2S-bd"/>
</dbReference>
<dbReference type="InterPro" id="IPR005107">
    <property type="entry name" value="CO_DH_flav_C"/>
</dbReference>
<dbReference type="Pfam" id="PF00941">
    <property type="entry name" value="FAD_binding_5"/>
    <property type="match status" value="1"/>
</dbReference>
<dbReference type="InterPro" id="IPR012675">
    <property type="entry name" value="Beta-grasp_dom_sf"/>
</dbReference>
<evidence type="ECO:0000256" key="13">
    <source>
        <dbReference type="ARBA" id="ARBA00034078"/>
    </source>
</evidence>
<keyword evidence="11 16" id="KW-0411">Iron-sulfur</keyword>
<dbReference type="SUPFAM" id="SSF56176">
    <property type="entry name" value="FAD-binding/transporter-associated domain-like"/>
    <property type="match status" value="1"/>
</dbReference>
<feature type="binding site" evidence="16">
    <location>
        <position position="162"/>
    </location>
    <ligand>
        <name>[2Fe-2S] cluster</name>
        <dbReference type="ChEBI" id="CHEBI:190135"/>
        <label>2</label>
    </ligand>
</feature>
<dbReference type="GO" id="GO:0005506">
    <property type="term" value="F:iron ion binding"/>
    <property type="evidence" value="ECO:0007669"/>
    <property type="project" value="InterPro"/>
</dbReference>
<evidence type="ECO:0000256" key="9">
    <source>
        <dbReference type="ARBA" id="ARBA00023002"/>
    </source>
</evidence>
<dbReference type="InterPro" id="IPR002346">
    <property type="entry name" value="Mopterin_DH_FAD-bd"/>
</dbReference>
<comment type="subcellular location">
    <subcellularLocation>
        <location evidence="2">Peroxisome</location>
    </subcellularLocation>
</comment>
<dbReference type="EMBL" id="JARKIK010000093">
    <property type="protein sequence ID" value="KAK8722892.1"/>
    <property type="molecule type" value="Genomic_DNA"/>
</dbReference>
<dbReference type="Pfam" id="PF03450">
    <property type="entry name" value="CO_deh_flav_C"/>
    <property type="match status" value="1"/>
</dbReference>
<name>A0AAW0W129_CHEQU</name>
<dbReference type="Pfam" id="PF01315">
    <property type="entry name" value="Ald_Xan_dh_C"/>
    <property type="match status" value="1"/>
</dbReference>
<evidence type="ECO:0000259" key="18">
    <source>
        <dbReference type="PROSITE" id="PS51387"/>
    </source>
</evidence>
<dbReference type="Gene3D" id="3.30.465.10">
    <property type="match status" value="1"/>
</dbReference>